<gene>
    <name evidence="1" type="ORF">Srubr_37760</name>
</gene>
<protein>
    <submittedName>
        <fullName evidence="1">Uncharacterized protein</fullName>
    </submittedName>
</protein>
<dbReference type="RefSeq" id="WP_189999576.1">
    <property type="nucleotide sequence ID" value="NZ_BNCB01000030.1"/>
</dbReference>
<name>A0ABQ3RDI6_STRRR</name>
<organism evidence="1 2">
    <name type="scientific">Streptomyces rubradiris</name>
    <name type="common">Streptomyces achromogenes subsp. rubradiris</name>
    <dbReference type="NCBI Taxonomy" id="285531"/>
    <lineage>
        <taxon>Bacteria</taxon>
        <taxon>Bacillati</taxon>
        <taxon>Actinomycetota</taxon>
        <taxon>Actinomycetes</taxon>
        <taxon>Kitasatosporales</taxon>
        <taxon>Streptomycetaceae</taxon>
        <taxon>Streptomyces</taxon>
    </lineage>
</organism>
<keyword evidence="2" id="KW-1185">Reference proteome</keyword>
<evidence type="ECO:0000313" key="1">
    <source>
        <dbReference type="EMBL" id="GHI53930.1"/>
    </source>
</evidence>
<dbReference type="Proteomes" id="UP000646738">
    <property type="component" value="Unassembled WGS sequence"/>
</dbReference>
<evidence type="ECO:0000313" key="2">
    <source>
        <dbReference type="Proteomes" id="UP000646738"/>
    </source>
</evidence>
<proteinExistence type="predicted"/>
<comment type="caution">
    <text evidence="1">The sequence shown here is derived from an EMBL/GenBank/DDBJ whole genome shotgun (WGS) entry which is preliminary data.</text>
</comment>
<sequence length="167" mass="17416">MTMSGAQVQVGAVQAAWDQVSILRSLDQPSAWPTLSERIAAATALYGAGELSRGTVWLIGGALHLVGGGPLGGEGFAERFTQTLMDKVGQWGDVVEPSDLPMVRQVVTAVFDGHDPVAWRDQAGPVPDSESRAMGCALALIADFVDQVDGPGACERGLLSALSRAID</sequence>
<accession>A0ABQ3RDI6</accession>
<dbReference type="EMBL" id="BNEA01000015">
    <property type="protein sequence ID" value="GHI53930.1"/>
    <property type="molecule type" value="Genomic_DNA"/>
</dbReference>
<reference evidence="2" key="1">
    <citation type="submission" date="2023-07" db="EMBL/GenBank/DDBJ databases">
        <title>Whole genome shotgun sequence of Streptomyces achromogenes subsp. rubradiris NBRC 14000.</title>
        <authorList>
            <person name="Komaki H."/>
            <person name="Tamura T."/>
        </authorList>
    </citation>
    <scope>NUCLEOTIDE SEQUENCE [LARGE SCALE GENOMIC DNA]</scope>
    <source>
        <strain evidence="2">NBRC 14000</strain>
    </source>
</reference>